<dbReference type="InterPro" id="IPR045584">
    <property type="entry name" value="Pilin-like"/>
</dbReference>
<dbReference type="EMBL" id="CP000606">
    <property type="protein sequence ID" value="ABO22236.1"/>
    <property type="molecule type" value="Genomic_DNA"/>
</dbReference>
<dbReference type="Gene3D" id="3.30.700.10">
    <property type="entry name" value="Glycoprotein, Type 4 Pilin"/>
    <property type="match status" value="1"/>
</dbReference>
<dbReference type="Proteomes" id="UP000001558">
    <property type="component" value="Chromosome"/>
</dbReference>
<dbReference type="SUPFAM" id="SSF54523">
    <property type="entry name" value="Pili subunits"/>
    <property type="match status" value="1"/>
</dbReference>
<dbReference type="HOGENOM" id="CLU_098637_3_2_6"/>
<evidence type="ECO:0000256" key="1">
    <source>
        <dbReference type="SAM" id="Phobius"/>
    </source>
</evidence>
<gene>
    <name evidence="2" type="ordered locus">Shew_0364</name>
</gene>
<dbReference type="InterPro" id="IPR012902">
    <property type="entry name" value="N_methyl_site"/>
</dbReference>
<keyword evidence="1" id="KW-0812">Transmembrane</keyword>
<dbReference type="AlphaFoldDB" id="A3Q9T8"/>
<dbReference type="STRING" id="323850.Shew_0364"/>
<evidence type="ECO:0000313" key="3">
    <source>
        <dbReference type="Proteomes" id="UP000001558"/>
    </source>
</evidence>
<keyword evidence="3" id="KW-1185">Reference proteome</keyword>
<sequence>MKRNGFTLIELVITVIILGILATIALPRFINIQSDARIAALQGLKSEMSGTLPLVFTKASLENLQTQASTNISLNGDQVELAYGYPAADSAHAWDLLLEASFADAVFNADDPADWYFHNNKAEPFIRFMHPSKKSSSENCYLKYTQALSTTQGPSFEIVDSGC</sequence>
<reference evidence="2 3" key="1">
    <citation type="submission" date="2007-03" db="EMBL/GenBank/DDBJ databases">
        <title>Complete sequence of Shewanella loihica PV-4.</title>
        <authorList>
            <consortium name="US DOE Joint Genome Institute"/>
            <person name="Copeland A."/>
            <person name="Lucas S."/>
            <person name="Lapidus A."/>
            <person name="Barry K."/>
            <person name="Detter J.C."/>
            <person name="Glavina del Rio T."/>
            <person name="Hammon N."/>
            <person name="Israni S."/>
            <person name="Dalin E."/>
            <person name="Tice H."/>
            <person name="Pitluck S."/>
            <person name="Chain P."/>
            <person name="Malfatti S."/>
            <person name="Shin M."/>
            <person name="Vergez L."/>
            <person name="Schmutz J."/>
            <person name="Larimer F."/>
            <person name="Land M."/>
            <person name="Hauser L."/>
            <person name="Kyrpides N."/>
            <person name="Mikhailova N."/>
            <person name="Romine M.F."/>
            <person name="Serres G."/>
            <person name="Fredrickson J."/>
            <person name="Tiedje J."/>
            <person name="Richardson P."/>
        </authorList>
    </citation>
    <scope>NUCLEOTIDE SEQUENCE [LARGE SCALE GENOMIC DNA]</scope>
    <source>
        <strain evidence="3">ATCC BAA-1088 / PV-4</strain>
    </source>
</reference>
<dbReference type="eggNOG" id="COG2165">
    <property type="taxonomic scope" value="Bacteria"/>
</dbReference>
<proteinExistence type="predicted"/>
<dbReference type="OrthoDB" id="6265993at2"/>
<protein>
    <submittedName>
        <fullName evidence="2">MshA, mannose-sensitive haemaglutinin</fullName>
    </submittedName>
</protein>
<dbReference type="KEGG" id="slo:Shew_0364"/>
<evidence type="ECO:0000313" key="2">
    <source>
        <dbReference type="EMBL" id="ABO22236.1"/>
    </source>
</evidence>
<organism evidence="2 3">
    <name type="scientific">Shewanella loihica (strain ATCC BAA-1088 / PV-4)</name>
    <dbReference type="NCBI Taxonomy" id="323850"/>
    <lineage>
        <taxon>Bacteria</taxon>
        <taxon>Pseudomonadati</taxon>
        <taxon>Pseudomonadota</taxon>
        <taxon>Gammaproteobacteria</taxon>
        <taxon>Alteromonadales</taxon>
        <taxon>Shewanellaceae</taxon>
        <taxon>Shewanella</taxon>
    </lineage>
</organism>
<keyword evidence="1" id="KW-0472">Membrane</keyword>
<accession>A3Q9T8</accession>
<keyword evidence="1" id="KW-1133">Transmembrane helix</keyword>
<feature type="transmembrane region" description="Helical" evidence="1">
    <location>
        <begin position="6"/>
        <end position="27"/>
    </location>
</feature>
<dbReference type="NCBIfam" id="TIGR02532">
    <property type="entry name" value="IV_pilin_GFxxxE"/>
    <property type="match status" value="1"/>
</dbReference>
<dbReference type="RefSeq" id="WP_011864170.1">
    <property type="nucleotide sequence ID" value="NC_009092.1"/>
</dbReference>
<name>A3Q9T8_SHELP</name>
<dbReference type="Pfam" id="PF07963">
    <property type="entry name" value="N_methyl"/>
    <property type="match status" value="1"/>
</dbReference>